<dbReference type="EMBL" id="BGZK01009155">
    <property type="protein sequence ID" value="GBP11238.1"/>
    <property type="molecule type" value="Genomic_DNA"/>
</dbReference>
<dbReference type="OrthoDB" id="5976811at2759"/>
<accession>A0A4C1TCQ9</accession>
<sequence length="91" mass="10524">MIFDDYEDEFLDHHDPYIEEIGKFEEIPPELEQHDDNLPQHCPEVPKCAEGYVAVEIYEGHAVPGKCCSIFRCIKSSSVNWVKAIMVDRQV</sequence>
<organism evidence="1 2">
    <name type="scientific">Eumeta variegata</name>
    <name type="common">Bagworm moth</name>
    <name type="synonym">Eumeta japonica</name>
    <dbReference type="NCBI Taxonomy" id="151549"/>
    <lineage>
        <taxon>Eukaryota</taxon>
        <taxon>Metazoa</taxon>
        <taxon>Ecdysozoa</taxon>
        <taxon>Arthropoda</taxon>
        <taxon>Hexapoda</taxon>
        <taxon>Insecta</taxon>
        <taxon>Pterygota</taxon>
        <taxon>Neoptera</taxon>
        <taxon>Endopterygota</taxon>
        <taxon>Lepidoptera</taxon>
        <taxon>Glossata</taxon>
        <taxon>Ditrysia</taxon>
        <taxon>Tineoidea</taxon>
        <taxon>Psychidae</taxon>
        <taxon>Oiketicinae</taxon>
        <taxon>Eumeta</taxon>
    </lineage>
</organism>
<evidence type="ECO:0000313" key="1">
    <source>
        <dbReference type="EMBL" id="GBP11238.1"/>
    </source>
</evidence>
<name>A0A4C1TCQ9_EUMVA</name>
<comment type="caution">
    <text evidence="1">The sequence shown here is derived from an EMBL/GenBank/DDBJ whole genome shotgun (WGS) entry which is preliminary data.</text>
</comment>
<dbReference type="AlphaFoldDB" id="A0A4C1TCQ9"/>
<evidence type="ECO:0000313" key="2">
    <source>
        <dbReference type="Proteomes" id="UP000299102"/>
    </source>
</evidence>
<proteinExistence type="predicted"/>
<protein>
    <submittedName>
        <fullName evidence="1">Uncharacterized protein</fullName>
    </submittedName>
</protein>
<dbReference type="Proteomes" id="UP000299102">
    <property type="component" value="Unassembled WGS sequence"/>
</dbReference>
<reference evidence="1 2" key="1">
    <citation type="journal article" date="2019" name="Commun. Biol.">
        <title>The bagworm genome reveals a unique fibroin gene that provides high tensile strength.</title>
        <authorList>
            <person name="Kono N."/>
            <person name="Nakamura H."/>
            <person name="Ohtoshi R."/>
            <person name="Tomita M."/>
            <person name="Numata K."/>
            <person name="Arakawa K."/>
        </authorList>
    </citation>
    <scope>NUCLEOTIDE SEQUENCE [LARGE SCALE GENOMIC DNA]</scope>
</reference>
<gene>
    <name evidence="1" type="ORF">EVAR_71798_1</name>
</gene>
<keyword evidence="2" id="KW-1185">Reference proteome</keyword>